<dbReference type="AlphaFoldDB" id="A0A4Y8D2R9"/>
<sequence>MGWDASLPNPIEFAPQKNHRPPKPPRSQTLPAKLQESLAALCFLRSHSPSPSASASASASPAPVPVPAPARSSQNIQALIVSVVQFEVRNWTSNLISATGSSV</sequence>
<comment type="caution">
    <text evidence="2">The sequence shown here is derived from an EMBL/GenBank/DDBJ whole genome shotgun (WGS) entry which is preliminary data.</text>
</comment>
<name>A0A4Y8D2R9_9HELO</name>
<accession>A0A4Y8D2R9</accession>
<feature type="region of interest" description="Disordered" evidence="1">
    <location>
        <begin position="47"/>
        <end position="70"/>
    </location>
</feature>
<feature type="region of interest" description="Disordered" evidence="1">
    <location>
        <begin position="1"/>
        <end position="31"/>
    </location>
</feature>
<dbReference type="EMBL" id="PHWZ01000153">
    <property type="protein sequence ID" value="TEY63632.1"/>
    <property type="molecule type" value="Genomic_DNA"/>
</dbReference>
<evidence type="ECO:0000256" key="1">
    <source>
        <dbReference type="SAM" id="MobiDB-lite"/>
    </source>
</evidence>
<reference evidence="2 3" key="1">
    <citation type="submission" date="2017-11" db="EMBL/GenBank/DDBJ databases">
        <title>Comparative genomics of Botrytis spp.</title>
        <authorList>
            <person name="Valero-Jimenez C.A."/>
            <person name="Tapia P."/>
            <person name="Veloso J."/>
            <person name="Silva-Moreno E."/>
            <person name="Staats M."/>
            <person name="Valdes J.H."/>
            <person name="Van Kan J.A.L."/>
        </authorList>
    </citation>
    <scope>NUCLEOTIDE SEQUENCE [LARGE SCALE GENOMIC DNA]</scope>
    <source>
        <strain evidence="2 3">MUCL2830</strain>
    </source>
</reference>
<feature type="compositionally biased region" description="Low complexity" evidence="1">
    <location>
        <begin position="48"/>
        <end position="61"/>
    </location>
</feature>
<organism evidence="2 3">
    <name type="scientific">Botryotinia calthae</name>
    <dbReference type="NCBI Taxonomy" id="38488"/>
    <lineage>
        <taxon>Eukaryota</taxon>
        <taxon>Fungi</taxon>
        <taxon>Dikarya</taxon>
        <taxon>Ascomycota</taxon>
        <taxon>Pezizomycotina</taxon>
        <taxon>Leotiomycetes</taxon>
        <taxon>Helotiales</taxon>
        <taxon>Sclerotiniaceae</taxon>
        <taxon>Botryotinia</taxon>
    </lineage>
</organism>
<gene>
    <name evidence="2" type="ORF">BOTCAL_0153g00130</name>
</gene>
<proteinExistence type="predicted"/>
<evidence type="ECO:0000313" key="3">
    <source>
        <dbReference type="Proteomes" id="UP000297299"/>
    </source>
</evidence>
<evidence type="ECO:0000313" key="2">
    <source>
        <dbReference type="EMBL" id="TEY63632.1"/>
    </source>
</evidence>
<dbReference type="Proteomes" id="UP000297299">
    <property type="component" value="Unassembled WGS sequence"/>
</dbReference>
<keyword evidence="3" id="KW-1185">Reference proteome</keyword>
<protein>
    <submittedName>
        <fullName evidence="2">Uncharacterized protein</fullName>
    </submittedName>
</protein>